<protein>
    <submittedName>
        <fullName evidence="1">Uncharacterized protein</fullName>
    </submittedName>
</protein>
<reference evidence="1" key="2">
    <citation type="journal article" date="2015" name="Fish Shellfish Immunol.">
        <title>Early steps in the European eel (Anguilla anguilla)-Vibrio vulnificus interaction in the gills: Role of the RtxA13 toxin.</title>
        <authorList>
            <person name="Callol A."/>
            <person name="Pajuelo D."/>
            <person name="Ebbesson L."/>
            <person name="Teles M."/>
            <person name="MacKenzie S."/>
            <person name="Amaro C."/>
        </authorList>
    </citation>
    <scope>NUCLEOTIDE SEQUENCE</scope>
</reference>
<reference evidence="1" key="1">
    <citation type="submission" date="2014-11" db="EMBL/GenBank/DDBJ databases">
        <authorList>
            <person name="Amaro Gonzalez C."/>
        </authorList>
    </citation>
    <scope>NUCLEOTIDE SEQUENCE</scope>
</reference>
<dbReference type="AlphaFoldDB" id="A0A0E9WH88"/>
<evidence type="ECO:0000313" key="1">
    <source>
        <dbReference type="EMBL" id="JAH88945.1"/>
    </source>
</evidence>
<sequence length="76" mass="8866">MFFTLWGPILDVFSCRPVPLKMNSRIMIRDHLPACHHGYMPIQSRITAHYILPSLNIHETLDSLSYPPGMRWGEMQ</sequence>
<accession>A0A0E9WH88</accession>
<proteinExistence type="predicted"/>
<name>A0A0E9WH88_ANGAN</name>
<organism evidence="1">
    <name type="scientific">Anguilla anguilla</name>
    <name type="common">European freshwater eel</name>
    <name type="synonym">Muraena anguilla</name>
    <dbReference type="NCBI Taxonomy" id="7936"/>
    <lineage>
        <taxon>Eukaryota</taxon>
        <taxon>Metazoa</taxon>
        <taxon>Chordata</taxon>
        <taxon>Craniata</taxon>
        <taxon>Vertebrata</taxon>
        <taxon>Euteleostomi</taxon>
        <taxon>Actinopterygii</taxon>
        <taxon>Neopterygii</taxon>
        <taxon>Teleostei</taxon>
        <taxon>Anguilliformes</taxon>
        <taxon>Anguillidae</taxon>
        <taxon>Anguilla</taxon>
    </lineage>
</organism>
<dbReference type="EMBL" id="GBXM01019632">
    <property type="protein sequence ID" value="JAH88945.1"/>
    <property type="molecule type" value="Transcribed_RNA"/>
</dbReference>